<keyword evidence="2" id="KW-0238">DNA-binding</keyword>
<dbReference type="SUPFAM" id="SSF56349">
    <property type="entry name" value="DNA breaking-rejoining enzymes"/>
    <property type="match status" value="1"/>
</dbReference>
<evidence type="ECO:0000256" key="3">
    <source>
        <dbReference type="ARBA" id="ARBA00023172"/>
    </source>
</evidence>
<evidence type="ECO:0000256" key="2">
    <source>
        <dbReference type="ARBA" id="ARBA00023125"/>
    </source>
</evidence>
<dbReference type="InterPro" id="IPR002104">
    <property type="entry name" value="Integrase_catalytic"/>
</dbReference>
<dbReference type="PANTHER" id="PTHR30349:SF41">
    <property type="entry name" value="INTEGRASE_RECOMBINASE PROTEIN MJ0367-RELATED"/>
    <property type="match status" value="1"/>
</dbReference>
<organism evidence="5 6">
    <name type="scientific">Gelidibacter salicanalis</name>
    <dbReference type="NCBI Taxonomy" id="291193"/>
    <lineage>
        <taxon>Bacteria</taxon>
        <taxon>Pseudomonadati</taxon>
        <taxon>Bacteroidota</taxon>
        <taxon>Flavobacteriia</taxon>
        <taxon>Flavobacteriales</taxon>
        <taxon>Flavobacteriaceae</taxon>
        <taxon>Gelidibacter</taxon>
    </lineage>
</organism>
<evidence type="ECO:0000259" key="4">
    <source>
        <dbReference type="PROSITE" id="PS51898"/>
    </source>
</evidence>
<name>A0A934KXD7_9FLAO</name>
<gene>
    <name evidence="5" type="ORF">JEM65_16890</name>
</gene>
<comment type="similarity">
    <text evidence="1">Belongs to the 'phage' integrase family.</text>
</comment>
<dbReference type="InterPro" id="IPR050090">
    <property type="entry name" value="Tyrosine_recombinase_XerCD"/>
</dbReference>
<feature type="domain" description="Tyr recombinase" evidence="4">
    <location>
        <begin position="70"/>
        <end position="247"/>
    </location>
</feature>
<proteinExistence type="inferred from homology"/>
<dbReference type="AlphaFoldDB" id="A0A934KXD7"/>
<dbReference type="Proteomes" id="UP000662373">
    <property type="component" value="Unassembled WGS sequence"/>
</dbReference>
<dbReference type="PANTHER" id="PTHR30349">
    <property type="entry name" value="PHAGE INTEGRASE-RELATED"/>
    <property type="match status" value="1"/>
</dbReference>
<protein>
    <submittedName>
        <fullName evidence="5">Tyrosine-type recombinase/integrase</fullName>
    </submittedName>
</protein>
<dbReference type="PROSITE" id="PS51898">
    <property type="entry name" value="TYR_RECOMBINASE"/>
    <property type="match status" value="1"/>
</dbReference>
<evidence type="ECO:0000256" key="1">
    <source>
        <dbReference type="ARBA" id="ARBA00008857"/>
    </source>
</evidence>
<dbReference type="GO" id="GO:0015074">
    <property type="term" value="P:DNA integration"/>
    <property type="evidence" value="ECO:0007669"/>
    <property type="project" value="InterPro"/>
</dbReference>
<dbReference type="GO" id="GO:0006310">
    <property type="term" value="P:DNA recombination"/>
    <property type="evidence" value="ECO:0007669"/>
    <property type="project" value="UniProtKB-KW"/>
</dbReference>
<reference evidence="5 6" key="1">
    <citation type="submission" date="2020-09" db="EMBL/GenBank/DDBJ databases">
        <title>Draft genome of Gelidibacter salicanalis PAMC21136.</title>
        <authorList>
            <person name="Park H."/>
        </authorList>
    </citation>
    <scope>NUCLEOTIDE SEQUENCE [LARGE SCALE GENOMIC DNA]</scope>
    <source>
        <strain evidence="5 6">PAMC21136</strain>
    </source>
</reference>
<comment type="caution">
    <text evidence="5">The sequence shown here is derived from an EMBL/GenBank/DDBJ whole genome shotgun (WGS) entry which is preliminary data.</text>
</comment>
<dbReference type="Gene3D" id="1.10.443.10">
    <property type="entry name" value="Intergrase catalytic core"/>
    <property type="match status" value="1"/>
</dbReference>
<keyword evidence="6" id="KW-1185">Reference proteome</keyword>
<dbReference type="Pfam" id="PF00589">
    <property type="entry name" value="Phage_integrase"/>
    <property type="match status" value="1"/>
</dbReference>
<dbReference type="InterPro" id="IPR013762">
    <property type="entry name" value="Integrase-like_cat_sf"/>
</dbReference>
<evidence type="ECO:0000313" key="5">
    <source>
        <dbReference type="EMBL" id="MBJ7882312.1"/>
    </source>
</evidence>
<dbReference type="InterPro" id="IPR011010">
    <property type="entry name" value="DNA_brk_join_enz"/>
</dbReference>
<dbReference type="GO" id="GO:0003677">
    <property type="term" value="F:DNA binding"/>
    <property type="evidence" value="ECO:0007669"/>
    <property type="project" value="UniProtKB-KW"/>
</dbReference>
<dbReference type="EMBL" id="JAEHJZ010000044">
    <property type="protein sequence ID" value="MBJ7882312.1"/>
    <property type="molecule type" value="Genomic_DNA"/>
</dbReference>
<evidence type="ECO:0000313" key="6">
    <source>
        <dbReference type="Proteomes" id="UP000662373"/>
    </source>
</evidence>
<sequence>MAHLALHFKESPETLSVENIQSYLYYCQKLHKTPSESFFKHTIFGLRAAYIVMGMEAKRVALPQIKRDLKLPIVLSQEEVKRLLKAPKYLKHRLIIGMLYGCGLRSYELCNLKLADIDFDRRTVFVPKKKGKIDRYVPLSKYLVRGLKKYIRTENPQGYLFNSQVTKDGVARGLTTNGIRWVIKENRSKIGSSKKITAHTLRHTFATHLLEYGVDIVSLKELLGHAHIEMTLTYLHVANLPSGSKFSPLDKLYD</sequence>
<keyword evidence="3" id="KW-0233">DNA recombination</keyword>
<accession>A0A934KXD7</accession>